<accession>A0ACA9PER0</accession>
<sequence>KEPTMQSIVDRPANSGYLDYTNLAMNVGSTYDHKHERGNLNGVNESNGQHYDDIWELRKSSYNGRNGYGRGGNGGRNGYSGNGGGNGNRRIRIPNNYRAYVELTFRVTNFHAATVASELMDYFRLFGNVYKITIETAEIDG</sequence>
<feature type="non-terminal residue" evidence="1">
    <location>
        <position position="1"/>
    </location>
</feature>
<name>A0ACA9PER0_9GLOM</name>
<proteinExistence type="predicted"/>
<feature type="non-terminal residue" evidence="1">
    <location>
        <position position="141"/>
    </location>
</feature>
<keyword evidence="2" id="KW-1185">Reference proteome</keyword>
<gene>
    <name evidence="1" type="ORF">SCALOS_LOCUS10633</name>
</gene>
<dbReference type="Proteomes" id="UP000789860">
    <property type="component" value="Unassembled WGS sequence"/>
</dbReference>
<reference evidence="1" key="1">
    <citation type="submission" date="2021-06" db="EMBL/GenBank/DDBJ databases">
        <authorList>
            <person name="Kallberg Y."/>
            <person name="Tangrot J."/>
            <person name="Rosling A."/>
        </authorList>
    </citation>
    <scope>NUCLEOTIDE SEQUENCE</scope>
    <source>
        <strain evidence="1">AU212A</strain>
    </source>
</reference>
<organism evidence="1 2">
    <name type="scientific">Scutellospora calospora</name>
    <dbReference type="NCBI Taxonomy" id="85575"/>
    <lineage>
        <taxon>Eukaryota</taxon>
        <taxon>Fungi</taxon>
        <taxon>Fungi incertae sedis</taxon>
        <taxon>Mucoromycota</taxon>
        <taxon>Glomeromycotina</taxon>
        <taxon>Glomeromycetes</taxon>
        <taxon>Diversisporales</taxon>
        <taxon>Gigasporaceae</taxon>
        <taxon>Scutellospora</taxon>
    </lineage>
</organism>
<comment type="caution">
    <text evidence="1">The sequence shown here is derived from an EMBL/GenBank/DDBJ whole genome shotgun (WGS) entry which is preliminary data.</text>
</comment>
<dbReference type="EMBL" id="CAJVPM010040936">
    <property type="protein sequence ID" value="CAG8704783.1"/>
    <property type="molecule type" value="Genomic_DNA"/>
</dbReference>
<evidence type="ECO:0000313" key="1">
    <source>
        <dbReference type="EMBL" id="CAG8704783.1"/>
    </source>
</evidence>
<protein>
    <submittedName>
        <fullName evidence="1">3301_t:CDS:1</fullName>
    </submittedName>
</protein>
<evidence type="ECO:0000313" key="2">
    <source>
        <dbReference type="Proteomes" id="UP000789860"/>
    </source>
</evidence>